<feature type="compositionally biased region" description="Basic and acidic residues" evidence="1">
    <location>
        <begin position="81"/>
        <end position="91"/>
    </location>
</feature>
<feature type="compositionally biased region" description="Basic and acidic residues" evidence="1">
    <location>
        <begin position="350"/>
        <end position="364"/>
    </location>
</feature>
<gene>
    <name evidence="2" type="ORF">CBR_g32521</name>
</gene>
<feature type="region of interest" description="Disordered" evidence="1">
    <location>
        <begin position="58"/>
        <end position="102"/>
    </location>
</feature>
<dbReference type="AlphaFoldDB" id="A0A388LH25"/>
<accession>A0A388LH25</accession>
<keyword evidence="3" id="KW-1185">Reference proteome</keyword>
<protein>
    <submittedName>
        <fullName evidence="2">Uncharacterized protein</fullName>
    </submittedName>
</protein>
<proteinExistence type="predicted"/>
<comment type="caution">
    <text evidence="2">The sequence shown here is derived from an EMBL/GenBank/DDBJ whole genome shotgun (WGS) entry which is preliminary data.</text>
</comment>
<feature type="compositionally biased region" description="Gly residues" evidence="1">
    <location>
        <begin position="305"/>
        <end position="322"/>
    </location>
</feature>
<evidence type="ECO:0000313" key="2">
    <source>
        <dbReference type="EMBL" id="GBG81533.1"/>
    </source>
</evidence>
<name>A0A388LH25_CHABU</name>
<feature type="compositionally biased region" description="Basic and acidic residues" evidence="1">
    <location>
        <begin position="206"/>
        <end position="243"/>
    </location>
</feature>
<dbReference type="Proteomes" id="UP000265515">
    <property type="component" value="Unassembled WGS sequence"/>
</dbReference>
<evidence type="ECO:0000256" key="1">
    <source>
        <dbReference type="SAM" id="MobiDB-lite"/>
    </source>
</evidence>
<reference evidence="2 3" key="1">
    <citation type="journal article" date="2018" name="Cell">
        <title>The Chara Genome: Secondary Complexity and Implications for Plant Terrestrialization.</title>
        <authorList>
            <person name="Nishiyama T."/>
            <person name="Sakayama H."/>
            <person name="Vries J.D."/>
            <person name="Buschmann H."/>
            <person name="Saint-Marcoux D."/>
            <person name="Ullrich K.K."/>
            <person name="Haas F.B."/>
            <person name="Vanderstraeten L."/>
            <person name="Becker D."/>
            <person name="Lang D."/>
            <person name="Vosolsobe S."/>
            <person name="Rombauts S."/>
            <person name="Wilhelmsson P.K.I."/>
            <person name="Janitza P."/>
            <person name="Kern R."/>
            <person name="Heyl A."/>
            <person name="Rumpler F."/>
            <person name="Villalobos L.I.A.C."/>
            <person name="Clay J.M."/>
            <person name="Skokan R."/>
            <person name="Toyoda A."/>
            <person name="Suzuki Y."/>
            <person name="Kagoshima H."/>
            <person name="Schijlen E."/>
            <person name="Tajeshwar N."/>
            <person name="Catarino B."/>
            <person name="Hetherington A.J."/>
            <person name="Saltykova A."/>
            <person name="Bonnot C."/>
            <person name="Breuninger H."/>
            <person name="Symeonidi A."/>
            <person name="Radhakrishnan G.V."/>
            <person name="Van Nieuwerburgh F."/>
            <person name="Deforce D."/>
            <person name="Chang C."/>
            <person name="Karol K.G."/>
            <person name="Hedrich R."/>
            <person name="Ulvskov P."/>
            <person name="Glockner G."/>
            <person name="Delwiche C.F."/>
            <person name="Petrasek J."/>
            <person name="Van de Peer Y."/>
            <person name="Friml J."/>
            <person name="Beilby M."/>
            <person name="Dolan L."/>
            <person name="Kohara Y."/>
            <person name="Sugano S."/>
            <person name="Fujiyama A."/>
            <person name="Delaux P.-M."/>
            <person name="Quint M."/>
            <person name="TheiBen G."/>
            <person name="Hagemann M."/>
            <person name="Harholt J."/>
            <person name="Dunand C."/>
            <person name="Zachgo S."/>
            <person name="Langdale J."/>
            <person name="Maumus F."/>
            <person name="Straeten D.V.D."/>
            <person name="Gould S.B."/>
            <person name="Rensing S.A."/>
        </authorList>
    </citation>
    <scope>NUCLEOTIDE SEQUENCE [LARGE SCALE GENOMIC DNA]</scope>
    <source>
        <strain evidence="2 3">S276</strain>
    </source>
</reference>
<dbReference type="EMBL" id="BFEA01000378">
    <property type="protein sequence ID" value="GBG81533.1"/>
    <property type="molecule type" value="Genomic_DNA"/>
</dbReference>
<dbReference type="Gramene" id="GBG81533">
    <property type="protein sequence ID" value="GBG81533"/>
    <property type="gene ID" value="CBR_g32521"/>
</dbReference>
<organism evidence="2 3">
    <name type="scientific">Chara braunii</name>
    <name type="common">Braun's stonewort</name>
    <dbReference type="NCBI Taxonomy" id="69332"/>
    <lineage>
        <taxon>Eukaryota</taxon>
        <taxon>Viridiplantae</taxon>
        <taxon>Streptophyta</taxon>
        <taxon>Charophyceae</taxon>
        <taxon>Charales</taxon>
        <taxon>Characeae</taxon>
        <taxon>Chara</taxon>
    </lineage>
</organism>
<sequence>MVDTRTGKSTSPYTAEEEAKAAAILKERREKKEAKKKALIEEQAAKLRKIEEEMAREKERLKKEEEDKLKAVDEEDEQEVPLERRRREQRGESSGTQADQLEKKISEWVANLSLREDEEAIMYVPREEQEAAMKKWEAEEDPLKRQIIEDDKRMEWKFRLTRERKARMEAVSQAAKELEEVKKQREQIAAKEDLLGKMEIMARNIERLTSGEERESGRGRDREVGMGDGNREGKGRDQVRRSGWEMGWDDVGGRKSRKEREKEEVGMRSGWEGSWDRGGGRRNLGMEEGQDGSWDRGGGRRNLGIGQGQGRKGRGGEVGTGRSGWETGTEEGEVGIRSGSGRDQVGRSGWETEGKGEGRGREEVGMGCQSG</sequence>
<evidence type="ECO:0000313" key="3">
    <source>
        <dbReference type="Proteomes" id="UP000265515"/>
    </source>
</evidence>
<feature type="region of interest" description="Disordered" evidence="1">
    <location>
        <begin position="206"/>
        <end position="371"/>
    </location>
</feature>
<feature type="compositionally biased region" description="Basic and acidic residues" evidence="1">
    <location>
        <begin position="58"/>
        <end position="72"/>
    </location>
</feature>